<dbReference type="GO" id="GO:0008892">
    <property type="term" value="F:guanine deaminase activity"/>
    <property type="evidence" value="ECO:0007669"/>
    <property type="project" value="UniProtKB-EC"/>
</dbReference>
<proteinExistence type="inferred from homology"/>
<evidence type="ECO:0000256" key="2">
    <source>
        <dbReference type="ARBA" id="ARBA00004984"/>
    </source>
</evidence>
<dbReference type="FunFam" id="3.20.20.140:FF:000022">
    <property type="entry name" value="Guanine deaminase"/>
    <property type="match status" value="1"/>
</dbReference>
<comment type="pathway">
    <text evidence="2">Purine metabolism; guanine degradation; xanthine from guanine: step 1/1.</text>
</comment>
<dbReference type="AlphaFoldDB" id="A0A5N5XFW0"/>
<dbReference type="InterPro" id="IPR011059">
    <property type="entry name" value="Metal-dep_hydrolase_composite"/>
</dbReference>
<comment type="cofactor">
    <cofactor evidence="1">
        <name>Zn(2+)</name>
        <dbReference type="ChEBI" id="CHEBI:29105"/>
    </cofactor>
</comment>
<dbReference type="Pfam" id="PF01979">
    <property type="entry name" value="Amidohydro_1"/>
    <property type="match status" value="1"/>
</dbReference>
<gene>
    <name evidence="14" type="ORF">BDV29DRAFT_164040</name>
</gene>
<evidence type="ECO:0000259" key="13">
    <source>
        <dbReference type="Pfam" id="PF01979"/>
    </source>
</evidence>
<dbReference type="PANTHER" id="PTHR11271:SF6">
    <property type="entry name" value="GUANINE DEAMINASE"/>
    <property type="match status" value="1"/>
</dbReference>
<evidence type="ECO:0000256" key="1">
    <source>
        <dbReference type="ARBA" id="ARBA00001947"/>
    </source>
</evidence>
<keyword evidence="6" id="KW-0378">Hydrolase</keyword>
<dbReference type="GO" id="GO:0046098">
    <property type="term" value="P:guanine metabolic process"/>
    <property type="evidence" value="ECO:0007669"/>
    <property type="project" value="TreeGrafter"/>
</dbReference>
<dbReference type="Proteomes" id="UP000326565">
    <property type="component" value="Unassembled WGS sequence"/>
</dbReference>
<dbReference type="PANTHER" id="PTHR11271">
    <property type="entry name" value="GUANINE DEAMINASE"/>
    <property type="match status" value="1"/>
</dbReference>
<dbReference type="GO" id="GO:0005829">
    <property type="term" value="C:cytosol"/>
    <property type="evidence" value="ECO:0007669"/>
    <property type="project" value="TreeGrafter"/>
</dbReference>
<dbReference type="Gene3D" id="2.30.40.10">
    <property type="entry name" value="Urease, subunit C, domain 1"/>
    <property type="match status" value="1"/>
</dbReference>
<evidence type="ECO:0000256" key="6">
    <source>
        <dbReference type="ARBA" id="ARBA00022801"/>
    </source>
</evidence>
<evidence type="ECO:0000256" key="10">
    <source>
        <dbReference type="ARBA" id="ARBA00069860"/>
    </source>
</evidence>
<evidence type="ECO:0000256" key="8">
    <source>
        <dbReference type="ARBA" id="ARBA00051148"/>
    </source>
</evidence>
<keyword evidence="12" id="KW-1133">Transmembrane helix</keyword>
<dbReference type="EMBL" id="ML732149">
    <property type="protein sequence ID" value="KAB8079606.1"/>
    <property type="molecule type" value="Genomic_DNA"/>
</dbReference>
<sequence>MSPAYIVFVGTFVHLPRDTSKALAIQQGALWVATADGRIKGTDWTVVTEGDIRALLKEKGWVPEDASRFHSETRVKIVRAREEHNEFFFPGFIDTHIHAPQYPNNGLFGSTTLLDWLRKYTFPMEASFGSSIHNIPSPRAFRVYNQVVSRTLANGTTYASYFATIHVSATNLLATLCQKRGQRALIGRVCMDNPDFSEKYYVDPSTQESIDLNKEVISYIHSIDPQGTMVKPIITPRFALTCTPKAMQGLADLAASYDPPLHIQTHISENTQEIHDVHTQFPDAKSYADVYDTYGLLTPRTILAHGVHLTPDEQDLIHDREAKISHCPASNSALGSGICPVRKLWNKGITVGLGTDVSGGYSPSILEAVRQACLVSRLLRHVGTENGGDKGKELVLSVEEGLYLATRGGAAVVNMENDIGGFDIGMLFDAQLIRLGPFLPACKYDNGESRVDIFGWEKWQEKVHKWVWSGDDRNVKGVWVGGRLVYGEDDVEGGNRPGWWSWVLSAGVVGVGAVVAFRRMRL</sequence>
<keyword evidence="12" id="KW-0472">Membrane</keyword>
<evidence type="ECO:0000256" key="12">
    <source>
        <dbReference type="SAM" id="Phobius"/>
    </source>
</evidence>
<accession>A0A5N5XFW0</accession>
<keyword evidence="12" id="KW-0812">Transmembrane</keyword>
<keyword evidence="7" id="KW-0862">Zinc</keyword>
<organism evidence="14 15">
    <name type="scientific">Aspergillus leporis</name>
    <dbReference type="NCBI Taxonomy" id="41062"/>
    <lineage>
        <taxon>Eukaryota</taxon>
        <taxon>Fungi</taxon>
        <taxon>Dikarya</taxon>
        <taxon>Ascomycota</taxon>
        <taxon>Pezizomycotina</taxon>
        <taxon>Eurotiomycetes</taxon>
        <taxon>Eurotiomycetidae</taxon>
        <taxon>Eurotiales</taxon>
        <taxon>Aspergillaceae</taxon>
        <taxon>Aspergillus</taxon>
        <taxon>Aspergillus subgen. Circumdati</taxon>
    </lineage>
</organism>
<evidence type="ECO:0000256" key="7">
    <source>
        <dbReference type="ARBA" id="ARBA00022833"/>
    </source>
</evidence>
<dbReference type="Gene3D" id="3.20.20.140">
    <property type="entry name" value="Metal-dependent hydrolases"/>
    <property type="match status" value="1"/>
</dbReference>
<keyword evidence="15" id="KW-1185">Reference proteome</keyword>
<comment type="function">
    <text evidence="9">Catalyzes the hydrolytic deamination of guanine, producing xanthine and ammonia.</text>
</comment>
<feature type="domain" description="Amidohydrolase-related" evidence="13">
    <location>
        <begin position="89"/>
        <end position="485"/>
    </location>
</feature>
<protein>
    <recommendedName>
        <fullName evidence="10">Probable guanine deaminase</fullName>
        <ecNumber evidence="4">3.5.4.3</ecNumber>
    </recommendedName>
    <alternativeName>
        <fullName evidence="11">Guanine aminohydrolase</fullName>
    </alternativeName>
</protein>
<dbReference type="InterPro" id="IPR032466">
    <property type="entry name" value="Metal_Hydrolase"/>
</dbReference>
<comment type="similarity">
    <text evidence="3">Belongs to the metallo-dependent hydrolases superfamily. ATZ/TRZ family.</text>
</comment>
<evidence type="ECO:0000256" key="11">
    <source>
        <dbReference type="ARBA" id="ARBA00083147"/>
    </source>
</evidence>
<dbReference type="GO" id="GO:0008270">
    <property type="term" value="F:zinc ion binding"/>
    <property type="evidence" value="ECO:0007669"/>
    <property type="project" value="TreeGrafter"/>
</dbReference>
<dbReference type="InterPro" id="IPR051607">
    <property type="entry name" value="Metallo-dep_hydrolases"/>
</dbReference>
<name>A0A5N5XFW0_9EURO</name>
<dbReference type="OrthoDB" id="194468at2759"/>
<reference evidence="14 15" key="1">
    <citation type="submission" date="2019-04" db="EMBL/GenBank/DDBJ databases">
        <title>Friends and foes A comparative genomics study of 23 Aspergillus species from section Flavi.</title>
        <authorList>
            <consortium name="DOE Joint Genome Institute"/>
            <person name="Kjaerbolling I."/>
            <person name="Vesth T."/>
            <person name="Frisvad J.C."/>
            <person name="Nybo J.L."/>
            <person name="Theobald S."/>
            <person name="Kildgaard S."/>
            <person name="Isbrandt T."/>
            <person name="Kuo A."/>
            <person name="Sato A."/>
            <person name="Lyhne E.K."/>
            <person name="Kogle M.E."/>
            <person name="Wiebenga A."/>
            <person name="Kun R.S."/>
            <person name="Lubbers R.J."/>
            <person name="Makela M.R."/>
            <person name="Barry K."/>
            <person name="Chovatia M."/>
            <person name="Clum A."/>
            <person name="Daum C."/>
            <person name="Haridas S."/>
            <person name="He G."/>
            <person name="LaButti K."/>
            <person name="Lipzen A."/>
            <person name="Mondo S."/>
            <person name="Riley R."/>
            <person name="Salamov A."/>
            <person name="Simmons B.A."/>
            <person name="Magnuson J.K."/>
            <person name="Henrissat B."/>
            <person name="Mortensen U.H."/>
            <person name="Larsen T.O."/>
            <person name="Devries R.P."/>
            <person name="Grigoriev I.V."/>
            <person name="Machida M."/>
            <person name="Baker S.E."/>
            <person name="Andersen M.R."/>
        </authorList>
    </citation>
    <scope>NUCLEOTIDE SEQUENCE [LARGE SCALE GENOMIC DNA]</scope>
    <source>
        <strain evidence="14 15">CBS 151.66</strain>
    </source>
</reference>
<evidence type="ECO:0000313" key="15">
    <source>
        <dbReference type="Proteomes" id="UP000326565"/>
    </source>
</evidence>
<evidence type="ECO:0000256" key="5">
    <source>
        <dbReference type="ARBA" id="ARBA00022723"/>
    </source>
</evidence>
<evidence type="ECO:0000256" key="4">
    <source>
        <dbReference type="ARBA" id="ARBA00012781"/>
    </source>
</evidence>
<evidence type="ECO:0000256" key="3">
    <source>
        <dbReference type="ARBA" id="ARBA00006745"/>
    </source>
</evidence>
<keyword evidence="5" id="KW-0479">Metal-binding</keyword>
<dbReference type="InterPro" id="IPR006680">
    <property type="entry name" value="Amidohydro-rel"/>
</dbReference>
<evidence type="ECO:0000256" key="9">
    <source>
        <dbReference type="ARBA" id="ARBA00056079"/>
    </source>
</evidence>
<dbReference type="EC" id="3.5.4.3" evidence="4"/>
<comment type="catalytic activity">
    <reaction evidence="8">
        <text>guanine + H2O + H(+) = xanthine + NH4(+)</text>
        <dbReference type="Rhea" id="RHEA:14665"/>
        <dbReference type="ChEBI" id="CHEBI:15377"/>
        <dbReference type="ChEBI" id="CHEBI:15378"/>
        <dbReference type="ChEBI" id="CHEBI:16235"/>
        <dbReference type="ChEBI" id="CHEBI:17712"/>
        <dbReference type="ChEBI" id="CHEBI:28938"/>
        <dbReference type="EC" id="3.5.4.3"/>
    </reaction>
</comment>
<feature type="transmembrane region" description="Helical" evidence="12">
    <location>
        <begin position="499"/>
        <end position="517"/>
    </location>
</feature>
<dbReference type="SUPFAM" id="SSF51556">
    <property type="entry name" value="Metallo-dependent hydrolases"/>
    <property type="match status" value="1"/>
</dbReference>
<evidence type="ECO:0000313" key="14">
    <source>
        <dbReference type="EMBL" id="KAB8079606.1"/>
    </source>
</evidence>